<comment type="subcellular location">
    <subcellularLocation>
        <location evidence="1">Secreted</location>
    </subcellularLocation>
</comment>
<feature type="domain" description="Lipocalin/cytosolic fatty-acid binding" evidence="8">
    <location>
        <begin position="2011"/>
        <end position="2131"/>
    </location>
</feature>
<reference evidence="9" key="1">
    <citation type="submission" date="2025-08" db="UniProtKB">
        <authorList>
            <consortium name="RefSeq"/>
        </authorList>
    </citation>
    <scope>IDENTIFICATION</scope>
</reference>
<evidence type="ECO:0000256" key="4">
    <source>
        <dbReference type="ARBA" id="ARBA00023157"/>
    </source>
</evidence>
<dbReference type="GO" id="GO:0031409">
    <property type="term" value="F:pigment binding"/>
    <property type="evidence" value="ECO:0007669"/>
    <property type="project" value="InterPro"/>
</dbReference>
<feature type="domain" description="Lipocalin/cytosolic fatty-acid binding" evidence="7">
    <location>
        <begin position="1837"/>
        <end position="1959"/>
    </location>
</feature>
<evidence type="ECO:0000256" key="5">
    <source>
        <dbReference type="ARBA" id="ARBA00034121"/>
    </source>
</evidence>
<dbReference type="CDD" id="cd00301">
    <property type="entry name" value="lipocalin_FABP"/>
    <property type="match status" value="2"/>
</dbReference>
<feature type="domain" description="Lipocalin/cytosolic fatty-acid binding" evidence="7">
    <location>
        <begin position="1657"/>
        <end position="1776"/>
    </location>
</feature>
<dbReference type="GO" id="GO:0000302">
    <property type="term" value="P:response to reactive oxygen species"/>
    <property type="evidence" value="ECO:0007669"/>
    <property type="project" value="TreeGrafter"/>
</dbReference>
<dbReference type="KEGG" id="pxu:106120145"/>
<feature type="domain" description="Lipocalin/cytosolic fatty-acid binding" evidence="7">
    <location>
        <begin position="2376"/>
        <end position="2518"/>
    </location>
</feature>
<feature type="domain" description="Lipocalin/cytosolic fatty-acid binding" evidence="8">
    <location>
        <begin position="1470"/>
        <end position="1595"/>
    </location>
</feature>
<keyword evidence="2" id="KW-0964">Secreted</keyword>
<dbReference type="Proteomes" id="UP000694872">
    <property type="component" value="Unplaced"/>
</dbReference>
<dbReference type="PRINTS" id="PR01273">
    <property type="entry name" value="INVTBRTCOLOR"/>
</dbReference>
<dbReference type="CTD" id="692624"/>
<feature type="domain" description="Lipocalin/cytosolic fatty-acid binding" evidence="7">
    <location>
        <begin position="218"/>
        <end position="359"/>
    </location>
</feature>
<gene>
    <name evidence="9" type="primary">LOC106120145</name>
</gene>
<dbReference type="PANTHER" id="PTHR10612">
    <property type="entry name" value="APOLIPOPROTEIN D"/>
    <property type="match status" value="1"/>
</dbReference>
<feature type="signal peptide" evidence="6">
    <location>
        <begin position="1"/>
        <end position="17"/>
    </location>
</feature>
<comment type="similarity">
    <text evidence="5">Belongs to the calycin superfamily. Triabin family.</text>
</comment>
<feature type="domain" description="Lipocalin/cytosolic fatty-acid binding" evidence="8">
    <location>
        <begin position="394"/>
        <end position="514"/>
    </location>
</feature>
<accession>A0AAJ6ZEL3</accession>
<dbReference type="GO" id="GO:0005737">
    <property type="term" value="C:cytoplasm"/>
    <property type="evidence" value="ECO:0007669"/>
    <property type="project" value="TreeGrafter"/>
</dbReference>
<evidence type="ECO:0000313" key="9">
    <source>
        <dbReference type="RefSeq" id="XP_013170821.1"/>
    </source>
</evidence>
<organism evidence="9">
    <name type="scientific">Papilio xuthus</name>
    <name type="common">Asian swallowtail butterfly</name>
    <dbReference type="NCBI Taxonomy" id="66420"/>
    <lineage>
        <taxon>Eukaryota</taxon>
        <taxon>Metazoa</taxon>
        <taxon>Ecdysozoa</taxon>
        <taxon>Arthropoda</taxon>
        <taxon>Hexapoda</taxon>
        <taxon>Insecta</taxon>
        <taxon>Pterygota</taxon>
        <taxon>Neoptera</taxon>
        <taxon>Endopterygota</taxon>
        <taxon>Lepidoptera</taxon>
        <taxon>Glossata</taxon>
        <taxon>Ditrysia</taxon>
        <taxon>Papilionoidea</taxon>
        <taxon>Papilionidae</taxon>
        <taxon>Papilioninae</taxon>
        <taxon>Papilio</taxon>
    </lineage>
</organism>
<evidence type="ECO:0000256" key="3">
    <source>
        <dbReference type="ARBA" id="ARBA00022729"/>
    </source>
</evidence>
<dbReference type="GO" id="GO:0030682">
    <property type="term" value="P:symbiont-mediated perturbation of host defenses"/>
    <property type="evidence" value="ECO:0007669"/>
    <property type="project" value="InterPro"/>
</dbReference>
<dbReference type="RefSeq" id="XP_013170821.1">
    <property type="nucleotide sequence ID" value="XM_013315367.1"/>
</dbReference>
<evidence type="ECO:0000256" key="2">
    <source>
        <dbReference type="ARBA" id="ARBA00022525"/>
    </source>
</evidence>
<evidence type="ECO:0000256" key="6">
    <source>
        <dbReference type="SAM" id="SignalP"/>
    </source>
</evidence>
<feature type="domain" description="Lipocalin/cytosolic fatty-acid binding" evidence="8">
    <location>
        <begin position="2722"/>
        <end position="2853"/>
    </location>
</feature>
<evidence type="ECO:0000259" key="8">
    <source>
        <dbReference type="Pfam" id="PF08212"/>
    </source>
</evidence>
<proteinExistence type="inferred from homology"/>
<sequence>MITRIFVIFSILGLGSAQLVQFGQCNANIALQTNFNPTRFLGTWYGIARAENNLQNGDCAVLELTQNNNVINVTNTAVNNNFYGEITGTATLEQGTAKYTLRLDGVQNPVDFWILTTDYDNFAVGYACQNIGNVQRSVYLWQLGRATTYPTEMMEALVNTTINNLLGIDTSDLRRIDHSENACYVLPEIANNESVILPGQCNTNMSVVTNFNAARFGGVWHQISRYYTENEGGSCNRAEYTLSGAGVNVLNSQVVNQRLETISGRATVSTTDGSAKLTVNLEVAPNVFSTAELWILATDYDNYAVSYNCVNLDNNRRRVRSWILSRQRQLSGTSQQAVNEVIRSEIDLNTRFFLQTDQSDAGCFYFPDPVAGQPVVFPGQCDLSIPAMPAFQPDRYMGLWHDIESYPSVFQNGSCNNALYTLTGGTVRVFNTHVVNQRLDTMEGVAVLASTDGTAKLKVSFPIAGTNLTTSTDYWVLDTDYVSYSLVYTCTNMGNDQRQVYAWKLSRTKQLTAAGNIAINTIINNVQVLDQRYFVAKDQSPEGCFFYPEPQTDVPVRFPGQCDVNVPVVTGFSLQQFQGVWYEVEAYPKEQQTGQCVYHTYSTGTGNTLNLVSSSVTDQFLGLTNSVLAFQSTDSSGRLTLRIQTNTGEVVIPFWILSINYNDFALAYSCINDGSDFRKIFSWKLSRTKQLSAAVNTAMNSVMANNVVLDNQYYQAIDQSDRACFFLPDIPLGQPVVLPGQCNVNIPVVQNFNVARYLGRWRLIETYFTEQQSGTCNDATYTLNNNVVDVYNTQVINQQLDTINGTATLATTDGSAKLLVNFPGTSAPADYWVLDTDYDSYALVYSCRNINAQEQRVFAWKLSRTRNLTPTAINNINSVINSVDVLNNRYFEIVDQSDSGCFYYPVPSNSPVIFRGQCDPNIRVVTGFDVARYLNLWHDIESYPTPFQDGSCPNAFYELGDGVVDVFNTQVINQTLDTIRGEATLRESTDGSAKLLVTFPIVGTNLNITTDYWVLSTDYSSYALVYSCTNLDDERSQVSSWKLSRTKQLTTQATTAINSVISTIPVLDQRYYQIRDQSVTGCFYYPEPELGKPVVFPGQCDTNIAAVPNFNLNLFSGTWHEIEAYPKDQQSGQCINHQYTLDSPTNSLNLASFNVLNETLRTSNGVVTINSLDNSGRLLITLTEGNDRVVIPFWVLSTDYSNYALAYSCVNRGSDYRAVYSWKLSRNKQLSTAANTAINNAIANIEVLDNRYYETIDQSNDACFYLPTIAPGQPVILPGECDPNISVVQNFNPVRYMGRWRMIESYESDFQSGNCNEANYRLLENATVDVSNTQVVNQNLEVVNGSAVLATTDGSAKLLVSFPNAPAPSEYWILATDYDNYALVYSCRNLNNQQRRVWSWKLSRTRQLSASAANSINQVVDRVNVLNSRYYQSIQQSDAACFYYPEPAPNTPVIFRGQCDPNIPVVTNFNLGQYLGLWHDISSYPTVFQFGTCSNAFYTLNGGVVDVFNTQVVNQTLDTIRGVATLVADPQNSAKVIVSFPIAGTNLTTSTDYWVLSTDYSSYALVYSCRNIDDERRSIGSWKLSRTKQLSAAANTVINNVINTVPVLDNRYFNDVDQSRDGCFYYPEPEPGVPVIFPGQCDTNIQAVPSFNLTQFTGTWYEIEAYPKDQQTGQCVNHQYTSATTATLNLQSFNVLNETLRITSSVVSVTSTDGSGRLLITLREGTQTIQIPFWVLSTDYNTYALAYSCVNRDSDFRAIYSWKLSRTKTLSAASNTAINTAIANIEVLENRYYENIDQSDSACFYLPDLGPNDPVVFPGQCDQTIPVVQNFDPVRYQGRWRMIETYQSDFQAGTCNEANYMLTPNSTVDVVNTQVVNQQLQTETAVAVLATTDGSGKLIVTFPNAPQSSEYWILGTDYSNYALVYSCRNINSQQRRVWSWKLSRDRQLSAASANAINQIINRVDVLNPRYYQSIVQTDAACFYFPTPAPNRPVVFRGQCDMNIPVVTNFRLADYLGLWYDIESYPSVFQGGTCSNALYTLNGTVVDVFNTQVINQTLDTINGVATLTPDPNNSAKIVVSFPIAGTNQTTSTDYWVLSTDYSSYALVYTCFNLDAERRQVTSWKLSRQTNLTVVAEQVINNVIATVPVLRNDYYVPRGHTEDDCFYYPDNNGGPVILNGVCEEQTPVTGFNVNAFGGTWYEAARFPSELQRGECASKTISSSQNTVMISESYVNNERLDTINFTAITATDGRGILNTTLTDVTGVTFDATIYVLATDYTDYALLFSCRNLGNQSKQIYSWKLSRSQTGLSQSANNTINQVVSSTTDLFENYYETSDQSNAACFHYPVFDEMPPAITLPGPCDQSIRAKANFNAAGFAGTWIEIARYPQASQRGQCNRPLYDLLGNTFEVINTQVINQTLDTINGEAVVSSTDGSGIVTVTFRLPNDVVNVATLYILETDYTNYALLYSCRNMSDNRRQVNSWKLSRTTTLSNEANNVINNIVNNTEGLLNDYYMITDQSEEACFYIPEVFPNMAPIFRGQCEDITGVQGFDMQRYLGWWHEIERYPSDDTLGDCISSEFVTSGNQFQVVDTNVFGDSAVVNTSTITVTNNGRLRKTLSNGRVIDIWVLATDYETYSLLYSCENVNQEYRRVWSAKHSKSRQLTQAAQNAMAPIITNNRVLYPQFYLPVNQSDNACFHYPVQTGRQIILPGQCDMNIPAVMNFDPAQYTGTWYQIERYPQFHENGACTGARYTLNEATGVVTLLNWEVVEGVLDTIEGTATINSTDGSARLVVTLPDRLSDDPAATVTTRLYVLTTDYVSYSLAYSCVNVNQFQRSVGVWKLSRTRTMPAAGTTAINTYMATREELHQPYFVQVQQNDDCEEPSSAILVKSSIIVMLICVALQMFV</sequence>
<evidence type="ECO:0000256" key="1">
    <source>
        <dbReference type="ARBA" id="ARBA00004613"/>
    </source>
</evidence>
<dbReference type="Pfam" id="PF00061">
    <property type="entry name" value="Lipocalin"/>
    <property type="match status" value="9"/>
</dbReference>
<dbReference type="PROSITE" id="PS00213">
    <property type="entry name" value="LIPOCALIN"/>
    <property type="match status" value="9"/>
</dbReference>
<keyword evidence="3 6" id="KW-0732">Signal</keyword>
<feature type="domain" description="Lipocalin/cytosolic fatty-acid binding" evidence="7">
    <location>
        <begin position="1298"/>
        <end position="1431"/>
    </location>
</feature>
<dbReference type="SUPFAM" id="SSF50814">
    <property type="entry name" value="Lipocalins"/>
    <property type="match status" value="16"/>
</dbReference>
<dbReference type="GeneID" id="106120145"/>
<dbReference type="Gene3D" id="2.40.128.20">
    <property type="match status" value="16"/>
</dbReference>
<feature type="chain" id="PRO_5042562551" evidence="6">
    <location>
        <begin position="18"/>
        <end position="2904"/>
    </location>
</feature>
<dbReference type="InterPro" id="IPR000566">
    <property type="entry name" value="Lipocln_cytosolic_FA-bd_dom"/>
</dbReference>
<dbReference type="PANTHER" id="PTHR10612:SF62">
    <property type="entry name" value="LIPOCALIN_CYTOSOLIC FATTY-ACID BINDING DOMAIN-CONTAINING PROTEIN"/>
    <property type="match status" value="1"/>
</dbReference>
<dbReference type="InterPro" id="IPR003057">
    <property type="entry name" value="Invtbrt_color"/>
</dbReference>
<feature type="domain" description="Lipocalin/cytosolic fatty-acid binding" evidence="7">
    <location>
        <begin position="1116"/>
        <end position="1252"/>
    </location>
</feature>
<dbReference type="InterPro" id="IPR005657">
    <property type="entry name" value="Triabi/Procalin"/>
</dbReference>
<feature type="domain" description="Lipocalin/cytosolic fatty-acid binding" evidence="7">
    <location>
        <begin position="578"/>
        <end position="706"/>
    </location>
</feature>
<feature type="domain" description="Lipocalin/cytosolic fatty-acid binding" evidence="8">
    <location>
        <begin position="928"/>
        <end position="1055"/>
    </location>
</feature>
<dbReference type="Pfam" id="PF03973">
    <property type="entry name" value="Triabin"/>
    <property type="match status" value="1"/>
</dbReference>
<protein>
    <submittedName>
        <fullName evidence="9">Uncharacterized protein LOC106120145</fullName>
    </submittedName>
</protein>
<dbReference type="Pfam" id="PF08212">
    <property type="entry name" value="Lipocalin_2"/>
    <property type="match status" value="5"/>
</dbReference>
<name>A0AAJ6ZEL3_PAPXU</name>
<feature type="domain" description="Lipocalin/cytosolic fatty-acid binding" evidence="7">
    <location>
        <begin position="759"/>
        <end position="891"/>
    </location>
</feature>
<dbReference type="GO" id="GO:0006629">
    <property type="term" value="P:lipid metabolic process"/>
    <property type="evidence" value="ECO:0007669"/>
    <property type="project" value="TreeGrafter"/>
</dbReference>
<dbReference type="InterPro" id="IPR022272">
    <property type="entry name" value="Lipocalin_CS"/>
</dbReference>
<feature type="domain" description="Lipocalin/cytosolic fatty-acid binding" evidence="7">
    <location>
        <begin position="42"/>
        <end position="179"/>
    </location>
</feature>
<keyword evidence="4" id="KW-1015">Disulfide bond</keyword>
<dbReference type="GO" id="GO:0005576">
    <property type="term" value="C:extracellular region"/>
    <property type="evidence" value="ECO:0007669"/>
    <property type="project" value="UniProtKB-SubCell"/>
</dbReference>
<dbReference type="InterPro" id="IPR012674">
    <property type="entry name" value="Calycin"/>
</dbReference>
<evidence type="ECO:0000259" key="7">
    <source>
        <dbReference type="Pfam" id="PF00061"/>
    </source>
</evidence>